<name>A0A5J4YNG7_PORPP</name>
<comment type="similarity">
    <text evidence="3">Belongs to the WD repeat CIA1 family.</text>
</comment>
<feature type="repeat" description="WD" evidence="4">
    <location>
        <begin position="139"/>
        <end position="171"/>
    </location>
</feature>
<dbReference type="HAMAP" id="MF_03037">
    <property type="entry name" value="ciao1"/>
    <property type="match status" value="1"/>
</dbReference>
<feature type="repeat" description="WD" evidence="4">
    <location>
        <begin position="184"/>
        <end position="216"/>
    </location>
</feature>
<keyword evidence="1 4" id="KW-0853">WD repeat</keyword>
<sequence length="416" mass="45441">MRRVQEIAKAHAGIAWCLAWAPSGRMLASCGQDCALRIWAPASQQGPNDATTWSCVASLGGAETSILEDVRSRDEEQDFGDGARCVFARTLRSVQWHPDGNSLALACFDGSVVIVELRRNVVVNQQGRTVLRLHVVSELRGHDAEVKRVAYSRSGTLLATCSRDKSVWIWESALDLDYECVAVLSGHTADVKCLAWHPLRDRLLSGGYDGSMRAWQEDEDDGGDFGIVSLVAGVHATVWDLAYELPFVCLEDSGRDGDDPEHAMTTTSQTLRLASVGDEGALVIWECTEPDPLKLGAREPSWKSACMRAHAHARPIFSVDWSPAPNARIATGGGDDCIRIWRIDDGNNLEVEHEVLAAHRGEVNCVAWQPRIRDAAGDRASWSNGSSQEERQTEESHLLASCGDDGSIVLWEVAAT</sequence>
<dbReference type="GO" id="GO:0016226">
    <property type="term" value="P:iron-sulfur cluster assembly"/>
    <property type="evidence" value="ECO:0007669"/>
    <property type="project" value="UniProtKB-UniRule"/>
</dbReference>
<evidence type="ECO:0000256" key="2">
    <source>
        <dbReference type="ARBA" id="ARBA00022737"/>
    </source>
</evidence>
<protein>
    <recommendedName>
        <fullName evidence="3">Probable cytosolic iron-sulfur protein assembly protein CIAO1 homolog</fullName>
    </recommendedName>
</protein>
<organism evidence="6 7">
    <name type="scientific">Porphyridium purpureum</name>
    <name type="common">Red alga</name>
    <name type="synonym">Porphyridium cruentum</name>
    <dbReference type="NCBI Taxonomy" id="35688"/>
    <lineage>
        <taxon>Eukaryota</taxon>
        <taxon>Rhodophyta</taxon>
        <taxon>Bangiophyceae</taxon>
        <taxon>Porphyridiales</taxon>
        <taxon>Porphyridiaceae</taxon>
        <taxon>Porphyridium</taxon>
    </lineage>
</organism>
<dbReference type="Pfam" id="PF00400">
    <property type="entry name" value="WD40"/>
    <property type="match status" value="6"/>
</dbReference>
<dbReference type="InterPro" id="IPR028608">
    <property type="entry name" value="CIAO1/Cia1"/>
</dbReference>
<feature type="repeat" description="WD" evidence="4">
    <location>
        <begin position="8"/>
        <end position="39"/>
    </location>
</feature>
<dbReference type="AlphaFoldDB" id="A0A5J4YNG7"/>
<proteinExistence type="inferred from homology"/>
<dbReference type="InterPro" id="IPR019775">
    <property type="entry name" value="WD40_repeat_CS"/>
</dbReference>
<dbReference type="EMBL" id="VRMN01000008">
    <property type="protein sequence ID" value="KAA8493071.1"/>
    <property type="molecule type" value="Genomic_DNA"/>
</dbReference>
<comment type="function">
    <text evidence="3">Essential component of the cytosolic iron-sulfur (Fe/S) protein assembly machinery. Required for the maturation of extramitochondrial Fe/S proteins.</text>
</comment>
<dbReference type="SUPFAM" id="SSF50978">
    <property type="entry name" value="WD40 repeat-like"/>
    <property type="match status" value="1"/>
</dbReference>
<dbReference type="InterPro" id="IPR036322">
    <property type="entry name" value="WD40_repeat_dom_sf"/>
</dbReference>
<dbReference type="PANTHER" id="PTHR19920">
    <property type="entry name" value="WD40 PROTEIN CIAO1"/>
    <property type="match status" value="1"/>
</dbReference>
<dbReference type="OrthoDB" id="284782at2759"/>
<dbReference type="GO" id="GO:0097361">
    <property type="term" value="C:cytosolic [4Fe-4S] assembly targeting complex"/>
    <property type="evidence" value="ECO:0007669"/>
    <property type="project" value="InterPro"/>
</dbReference>
<dbReference type="PROSITE" id="PS00678">
    <property type="entry name" value="WD_REPEATS_1"/>
    <property type="match status" value="1"/>
</dbReference>
<accession>A0A5J4YNG7</accession>
<dbReference type="InterPro" id="IPR015943">
    <property type="entry name" value="WD40/YVTN_repeat-like_dom_sf"/>
</dbReference>
<comment type="caution">
    <text evidence="6">The sequence shown here is derived from an EMBL/GenBank/DDBJ whole genome shotgun (WGS) entry which is preliminary data.</text>
</comment>
<dbReference type="SMART" id="SM00320">
    <property type="entry name" value="WD40"/>
    <property type="match status" value="6"/>
</dbReference>
<evidence type="ECO:0000256" key="4">
    <source>
        <dbReference type="PROSITE-ProRule" id="PRU00221"/>
    </source>
</evidence>
<dbReference type="OMA" id="MPILASC"/>
<evidence type="ECO:0000256" key="3">
    <source>
        <dbReference type="HAMAP-Rule" id="MF_03037"/>
    </source>
</evidence>
<dbReference type="Gene3D" id="2.130.10.10">
    <property type="entry name" value="YVTN repeat-like/Quinoprotein amine dehydrogenase"/>
    <property type="match status" value="2"/>
</dbReference>
<dbReference type="PROSITE" id="PS50294">
    <property type="entry name" value="WD_REPEATS_REGION"/>
    <property type="match status" value="4"/>
</dbReference>
<feature type="region of interest" description="Disordered" evidence="5">
    <location>
        <begin position="377"/>
        <end position="396"/>
    </location>
</feature>
<evidence type="ECO:0000256" key="1">
    <source>
        <dbReference type="ARBA" id="ARBA00022574"/>
    </source>
</evidence>
<feature type="repeat" description="WD" evidence="4">
    <location>
        <begin position="309"/>
        <end position="351"/>
    </location>
</feature>
<dbReference type="Proteomes" id="UP000324585">
    <property type="component" value="Unassembled WGS sequence"/>
</dbReference>
<dbReference type="PROSITE" id="PS50082">
    <property type="entry name" value="WD_REPEATS_2"/>
    <property type="match status" value="5"/>
</dbReference>
<evidence type="ECO:0000313" key="7">
    <source>
        <dbReference type="Proteomes" id="UP000324585"/>
    </source>
</evidence>
<evidence type="ECO:0000313" key="6">
    <source>
        <dbReference type="EMBL" id="KAA8493071.1"/>
    </source>
</evidence>
<keyword evidence="2" id="KW-0677">Repeat</keyword>
<feature type="repeat" description="WD" evidence="4">
    <location>
        <begin position="393"/>
        <end position="416"/>
    </location>
</feature>
<dbReference type="InterPro" id="IPR001680">
    <property type="entry name" value="WD40_rpt"/>
</dbReference>
<dbReference type="PANTHER" id="PTHR19920:SF0">
    <property type="entry name" value="CYTOSOLIC IRON-SULFUR PROTEIN ASSEMBLY PROTEIN CIAO1-RELATED"/>
    <property type="match status" value="1"/>
</dbReference>
<gene>
    <name evidence="6" type="ORF">FVE85_9343</name>
</gene>
<reference evidence="7" key="1">
    <citation type="journal article" date="2019" name="Nat. Commun.">
        <title>Expansion of phycobilisome linker gene families in mesophilic red algae.</title>
        <authorList>
            <person name="Lee J."/>
            <person name="Kim D."/>
            <person name="Bhattacharya D."/>
            <person name="Yoon H.S."/>
        </authorList>
    </citation>
    <scope>NUCLEOTIDE SEQUENCE [LARGE SCALE GENOMIC DNA]</scope>
    <source>
        <strain evidence="7">CCMP 1328</strain>
    </source>
</reference>
<keyword evidence="7" id="KW-1185">Reference proteome</keyword>
<evidence type="ECO:0000256" key="5">
    <source>
        <dbReference type="SAM" id="MobiDB-lite"/>
    </source>
</evidence>